<dbReference type="AlphaFoldDB" id="X1B793"/>
<name>X1B793_9ZZZZ</name>
<proteinExistence type="predicted"/>
<sequence length="40" mass="4889">MITCNIDTEQIRIARANRPVIRDIRPEIYQDLYHFSRKNK</sequence>
<evidence type="ECO:0000313" key="1">
    <source>
        <dbReference type="EMBL" id="GAG79988.1"/>
    </source>
</evidence>
<protein>
    <submittedName>
        <fullName evidence="1">Uncharacterized protein</fullName>
    </submittedName>
</protein>
<dbReference type="EMBL" id="BART01012357">
    <property type="protein sequence ID" value="GAG79988.1"/>
    <property type="molecule type" value="Genomic_DNA"/>
</dbReference>
<comment type="caution">
    <text evidence="1">The sequence shown here is derived from an EMBL/GenBank/DDBJ whole genome shotgun (WGS) entry which is preliminary data.</text>
</comment>
<reference evidence="1" key="1">
    <citation type="journal article" date="2014" name="Front. Microbiol.">
        <title>High frequency of phylogenetically diverse reductive dehalogenase-homologous genes in deep subseafloor sedimentary metagenomes.</title>
        <authorList>
            <person name="Kawai M."/>
            <person name="Futagami T."/>
            <person name="Toyoda A."/>
            <person name="Takaki Y."/>
            <person name="Nishi S."/>
            <person name="Hori S."/>
            <person name="Arai W."/>
            <person name="Tsubouchi T."/>
            <person name="Morono Y."/>
            <person name="Uchiyama I."/>
            <person name="Ito T."/>
            <person name="Fujiyama A."/>
            <person name="Inagaki F."/>
            <person name="Takami H."/>
        </authorList>
    </citation>
    <scope>NUCLEOTIDE SEQUENCE</scope>
    <source>
        <strain evidence="1">Expedition CK06-06</strain>
    </source>
</reference>
<gene>
    <name evidence="1" type="ORF">S01H4_25837</name>
</gene>
<organism evidence="1">
    <name type="scientific">marine sediment metagenome</name>
    <dbReference type="NCBI Taxonomy" id="412755"/>
    <lineage>
        <taxon>unclassified sequences</taxon>
        <taxon>metagenomes</taxon>
        <taxon>ecological metagenomes</taxon>
    </lineage>
</organism>
<accession>X1B793</accession>